<feature type="transmembrane region" description="Helical" evidence="5">
    <location>
        <begin position="7"/>
        <end position="29"/>
    </location>
</feature>
<dbReference type="InterPro" id="IPR001958">
    <property type="entry name" value="Tet-R_TetA/multi-R_MdtG-like"/>
</dbReference>
<proteinExistence type="predicted"/>
<evidence type="ECO:0000313" key="8">
    <source>
        <dbReference type="Proteomes" id="UP000264141"/>
    </source>
</evidence>
<dbReference type="SUPFAM" id="SSF103473">
    <property type="entry name" value="MFS general substrate transporter"/>
    <property type="match status" value="1"/>
</dbReference>
<keyword evidence="4 5" id="KW-0472">Membrane</keyword>
<comment type="caution">
    <text evidence="7">The sequence shown here is derived from an EMBL/GenBank/DDBJ whole genome shotgun (WGS) entry which is preliminary data.</text>
</comment>
<evidence type="ECO:0000313" key="7">
    <source>
        <dbReference type="EMBL" id="HCE16890.1"/>
    </source>
</evidence>
<evidence type="ECO:0000256" key="4">
    <source>
        <dbReference type="ARBA" id="ARBA00023136"/>
    </source>
</evidence>
<evidence type="ECO:0000256" key="1">
    <source>
        <dbReference type="ARBA" id="ARBA00004651"/>
    </source>
</evidence>
<dbReference type="InterPro" id="IPR011701">
    <property type="entry name" value="MFS"/>
</dbReference>
<feature type="transmembrane region" description="Helical" evidence="5">
    <location>
        <begin position="73"/>
        <end position="91"/>
    </location>
</feature>
<evidence type="ECO:0000256" key="2">
    <source>
        <dbReference type="ARBA" id="ARBA00022692"/>
    </source>
</evidence>
<dbReference type="PANTHER" id="PTHR24002:SF3">
    <property type="entry name" value="SOLUTE CARRIER FAMILY 22 MEMBER 18"/>
    <property type="match status" value="1"/>
</dbReference>
<dbReference type="OrthoDB" id="9793283at2"/>
<dbReference type="GO" id="GO:0005886">
    <property type="term" value="C:plasma membrane"/>
    <property type="evidence" value="ECO:0007669"/>
    <property type="project" value="UniProtKB-SubCell"/>
</dbReference>
<dbReference type="STRING" id="229919.GCA_001050195_02159"/>
<dbReference type="PRINTS" id="PR01035">
    <property type="entry name" value="TCRTETA"/>
</dbReference>
<protein>
    <submittedName>
        <fullName evidence="7">MFS transporter</fullName>
    </submittedName>
</protein>
<name>A0A3D1JE75_9CHLR</name>
<feature type="transmembrane region" description="Helical" evidence="5">
    <location>
        <begin position="251"/>
        <end position="268"/>
    </location>
</feature>
<dbReference type="Proteomes" id="UP000264141">
    <property type="component" value="Unassembled WGS sequence"/>
</dbReference>
<feature type="transmembrane region" description="Helical" evidence="5">
    <location>
        <begin position="97"/>
        <end position="118"/>
    </location>
</feature>
<dbReference type="InterPro" id="IPR036259">
    <property type="entry name" value="MFS_trans_sf"/>
</dbReference>
<feature type="transmembrane region" description="Helical" evidence="5">
    <location>
        <begin position="219"/>
        <end position="239"/>
    </location>
</feature>
<reference evidence="7 8" key="1">
    <citation type="journal article" date="2018" name="Nat. Biotechnol.">
        <title>A standardized bacterial taxonomy based on genome phylogeny substantially revises the tree of life.</title>
        <authorList>
            <person name="Parks D.H."/>
            <person name="Chuvochina M."/>
            <person name="Waite D.W."/>
            <person name="Rinke C."/>
            <person name="Skarshewski A."/>
            <person name="Chaumeil P.A."/>
            <person name="Hugenholtz P."/>
        </authorList>
    </citation>
    <scope>NUCLEOTIDE SEQUENCE [LARGE SCALE GENOMIC DNA]</scope>
    <source>
        <strain evidence="7">UBA8781</strain>
    </source>
</reference>
<keyword evidence="2 5" id="KW-0812">Transmembrane</keyword>
<dbReference type="EMBL" id="DPBP01000017">
    <property type="protein sequence ID" value="HCE16890.1"/>
    <property type="molecule type" value="Genomic_DNA"/>
</dbReference>
<dbReference type="Gene3D" id="1.20.1250.20">
    <property type="entry name" value="MFS general substrate transporter like domains"/>
    <property type="match status" value="1"/>
</dbReference>
<feature type="transmembrane region" description="Helical" evidence="5">
    <location>
        <begin position="130"/>
        <end position="151"/>
    </location>
</feature>
<dbReference type="RefSeq" id="WP_062193444.1">
    <property type="nucleotide sequence ID" value="NZ_DF967965.1"/>
</dbReference>
<organism evidence="7 8">
    <name type="scientific">Anaerolinea thermolimosa</name>
    <dbReference type="NCBI Taxonomy" id="229919"/>
    <lineage>
        <taxon>Bacteria</taxon>
        <taxon>Bacillati</taxon>
        <taxon>Chloroflexota</taxon>
        <taxon>Anaerolineae</taxon>
        <taxon>Anaerolineales</taxon>
        <taxon>Anaerolineaceae</taxon>
        <taxon>Anaerolinea</taxon>
    </lineage>
</organism>
<feature type="domain" description="Major facilitator superfamily (MFS) profile" evidence="6">
    <location>
        <begin position="7"/>
        <end position="401"/>
    </location>
</feature>
<feature type="transmembrane region" description="Helical" evidence="5">
    <location>
        <begin position="157"/>
        <end position="179"/>
    </location>
</feature>
<comment type="subcellular location">
    <subcellularLocation>
        <location evidence="1">Cell membrane</location>
        <topology evidence="1">Multi-pass membrane protein</topology>
    </subcellularLocation>
</comment>
<dbReference type="GO" id="GO:0022857">
    <property type="term" value="F:transmembrane transporter activity"/>
    <property type="evidence" value="ECO:0007669"/>
    <property type="project" value="InterPro"/>
</dbReference>
<dbReference type="PANTHER" id="PTHR24002">
    <property type="entry name" value="SOLUTE CARRIER FAMILY 22 MEMBER 18"/>
    <property type="match status" value="1"/>
</dbReference>
<dbReference type="Pfam" id="PF07690">
    <property type="entry name" value="MFS_1"/>
    <property type="match status" value="1"/>
</dbReference>
<dbReference type="PROSITE" id="PS50850">
    <property type="entry name" value="MFS"/>
    <property type="match status" value="1"/>
</dbReference>
<evidence type="ECO:0000259" key="6">
    <source>
        <dbReference type="PROSITE" id="PS50850"/>
    </source>
</evidence>
<sequence>MYKNNKALASIILVVFIDLLGFSLILPLLPYLARTFQANDVQIGLLVAIYAAAQLIGAPILGRLSDRIGRCPILLISIAGNALGFLLLGLANSLEMIFFSRLLAGLTAANISVAQAYVSDVTDRQNRARGLGLIGAAFGLGFIIGPAAGGVLSQFGYSLPAFMAAGLSVMNFFLVSFWLPESLTPEQRAASPLHQRSPLSLPALIEALRRPLTGPLLHTRFFFGLAFSLLQTIFSLYALSRFNLGAQSTGYILAYVGILSVVTQGVLVGRLTARFSETRLILSATVLMAVGLLGWGLAPSVSVLLVALIPTAISGGLLNTVINSALSKTVPPEQVGGILGLSTSLEAFTRVIAPSLGGVLLDVVGKRYGVMAGTAAPGVLASGILTWLSFYIYRYIYRPQIRAQQTAMESIGAPADPDC</sequence>
<dbReference type="AlphaFoldDB" id="A0A3D1JE75"/>
<gene>
    <name evidence="7" type="ORF">DEQ80_03430</name>
</gene>
<evidence type="ECO:0000256" key="5">
    <source>
        <dbReference type="SAM" id="Phobius"/>
    </source>
</evidence>
<keyword evidence="3 5" id="KW-1133">Transmembrane helix</keyword>
<accession>A0A3D1JE75</accession>
<feature type="transmembrane region" description="Helical" evidence="5">
    <location>
        <begin position="368"/>
        <end position="393"/>
    </location>
</feature>
<feature type="transmembrane region" description="Helical" evidence="5">
    <location>
        <begin position="41"/>
        <end position="61"/>
    </location>
</feature>
<evidence type="ECO:0000256" key="3">
    <source>
        <dbReference type="ARBA" id="ARBA00022989"/>
    </source>
</evidence>
<dbReference type="InterPro" id="IPR020846">
    <property type="entry name" value="MFS_dom"/>
</dbReference>